<accession>A0A444WF75</accession>
<gene>
    <name evidence="3" type="ORF">NU09_1052</name>
</gene>
<dbReference type="Proteomes" id="UP000289775">
    <property type="component" value="Unassembled WGS sequence"/>
</dbReference>
<feature type="chain" id="PRO_5019245473" description="Outer membrane protein beta-barrel domain-containing protein" evidence="2">
    <location>
        <begin position="19"/>
        <end position="286"/>
    </location>
</feature>
<dbReference type="EMBL" id="JUIW01000003">
    <property type="protein sequence ID" value="RYJ44442.1"/>
    <property type="molecule type" value="Genomic_DNA"/>
</dbReference>
<keyword evidence="2" id="KW-0732">Signal</keyword>
<evidence type="ECO:0000313" key="4">
    <source>
        <dbReference type="Proteomes" id="UP000289775"/>
    </source>
</evidence>
<proteinExistence type="predicted"/>
<evidence type="ECO:0000313" key="3">
    <source>
        <dbReference type="EMBL" id="RYJ44442.1"/>
    </source>
</evidence>
<sequence>MKKQLLFILSLITAGAFAQDVTIKSLSTKGIIGVTEPDAVVKVDGDLDGIPEDEGMADSNGNFIVTFAIQKSSGAKLWVWSEIQKTKRLSKDTKLERGDVVSVTIGTDFTATFQAEDLSNKTKFYKATILTTNFNIPVARFDFLTKSAQDDSKGNITLFNSVGAGLGLNFGEKKVIYDDQGNVTEQDFSNVVGLHLGVLFSAGTGEDTNNVFAPVLNLTILDFQIGVGWELGDVATNMSGTFMTVSYAIPLYKLSRTGFFTLSEKERKSSGKRNEDPGARSKFADN</sequence>
<evidence type="ECO:0000256" key="1">
    <source>
        <dbReference type="SAM" id="MobiDB-lite"/>
    </source>
</evidence>
<comment type="caution">
    <text evidence="3">The sequence shown here is derived from an EMBL/GenBank/DDBJ whole genome shotgun (WGS) entry which is preliminary data.</text>
</comment>
<evidence type="ECO:0008006" key="5">
    <source>
        <dbReference type="Google" id="ProtNLM"/>
    </source>
</evidence>
<feature type="region of interest" description="Disordered" evidence="1">
    <location>
        <begin position="265"/>
        <end position="286"/>
    </location>
</feature>
<feature type="signal peptide" evidence="2">
    <location>
        <begin position="1"/>
        <end position="18"/>
    </location>
</feature>
<dbReference type="RefSeq" id="WP_129750203.1">
    <property type="nucleotide sequence ID" value="NZ_JUIW01000003.1"/>
</dbReference>
<dbReference type="OrthoDB" id="1451514at2"/>
<dbReference type="AlphaFoldDB" id="A0A444WF75"/>
<keyword evidence="4" id="KW-1185">Reference proteome</keyword>
<organism evidence="3 4">
    <name type="scientific">Flavobacterium beibuense</name>
    <dbReference type="NCBI Taxonomy" id="657326"/>
    <lineage>
        <taxon>Bacteria</taxon>
        <taxon>Pseudomonadati</taxon>
        <taxon>Bacteroidota</taxon>
        <taxon>Flavobacteriia</taxon>
        <taxon>Flavobacteriales</taxon>
        <taxon>Flavobacteriaceae</taxon>
        <taxon>Flavobacterium</taxon>
    </lineage>
</organism>
<name>A0A444WF75_9FLAO</name>
<evidence type="ECO:0000256" key="2">
    <source>
        <dbReference type="SAM" id="SignalP"/>
    </source>
</evidence>
<protein>
    <recommendedName>
        <fullName evidence="5">Outer membrane protein beta-barrel domain-containing protein</fullName>
    </recommendedName>
</protein>
<reference evidence="3 4" key="1">
    <citation type="submission" date="2014-12" db="EMBL/GenBank/DDBJ databases">
        <title>Genome sequence of Flavobacterium beibuense RSKm HC5.</title>
        <authorList>
            <person name="Kim J.F."/>
            <person name="Song J.Y."/>
            <person name="Kwak M.-J."/>
            <person name="Lee S.-W."/>
        </authorList>
    </citation>
    <scope>NUCLEOTIDE SEQUENCE [LARGE SCALE GENOMIC DNA]</scope>
    <source>
        <strain evidence="3 4">RSKm HC5</strain>
    </source>
</reference>